<keyword evidence="2" id="KW-1185">Reference proteome</keyword>
<evidence type="ECO:0000313" key="2">
    <source>
        <dbReference type="Proteomes" id="UP000243819"/>
    </source>
</evidence>
<dbReference type="AlphaFoldDB" id="A0A1H9ZG97"/>
<dbReference type="Proteomes" id="UP000243819">
    <property type="component" value="Unassembled WGS sequence"/>
</dbReference>
<accession>A0A1H9ZG97</accession>
<name>A0A1H9ZG97_9FIRM</name>
<dbReference type="STRING" id="1120990.SAMN03080614_100912"/>
<gene>
    <name evidence="1" type="ORF">SAMN03080614_100912</name>
</gene>
<dbReference type="EMBL" id="FOIF01000009">
    <property type="protein sequence ID" value="SES80678.1"/>
    <property type="molecule type" value="Genomic_DNA"/>
</dbReference>
<evidence type="ECO:0000313" key="1">
    <source>
        <dbReference type="EMBL" id="SES80678.1"/>
    </source>
</evidence>
<proteinExistence type="predicted"/>
<dbReference type="OrthoDB" id="9825641at2"/>
<organism evidence="1 2">
    <name type="scientific">Anaerobranca gottschalkii DSM 13577</name>
    <dbReference type="NCBI Taxonomy" id="1120990"/>
    <lineage>
        <taxon>Bacteria</taxon>
        <taxon>Bacillati</taxon>
        <taxon>Bacillota</taxon>
        <taxon>Clostridia</taxon>
        <taxon>Eubacteriales</taxon>
        <taxon>Proteinivoracaceae</taxon>
        <taxon>Anaerobranca</taxon>
    </lineage>
</organism>
<reference evidence="2" key="1">
    <citation type="submission" date="2016-10" db="EMBL/GenBank/DDBJ databases">
        <authorList>
            <person name="Varghese N."/>
            <person name="Submissions S."/>
        </authorList>
    </citation>
    <scope>NUCLEOTIDE SEQUENCE [LARGE SCALE GENOMIC DNA]</scope>
    <source>
        <strain evidence="2">DSM 13577</strain>
    </source>
</reference>
<sequence length="213" mass="24146">MYKKIFLSLIILCLLLLVVLEIATPYLLDLYTGKELGKVGVEDYQIIITSPRPFILSLLKGELTGNIVIEEYNAGLTFEKLFITFSDLGLNSGDFRFSGIVSEEELNYYIKNNWGSELNIILSEGQGSISLPVNLFFITLEASIKGFFEVKANNEVFFEVQEVIINLPGFEQQVIDFLKGYEFRLDFGQLTSIQIENIDVKEGYLNITGKIVR</sequence>
<dbReference type="RefSeq" id="WP_091349457.1">
    <property type="nucleotide sequence ID" value="NZ_FOIF01000009.1"/>
</dbReference>
<protein>
    <submittedName>
        <fullName evidence="1">Uncharacterized protein</fullName>
    </submittedName>
</protein>